<dbReference type="PANTHER" id="PTHR46890:SF50">
    <property type="entry name" value="RNA-DIRECTED DNA POLYMERASE, EUKARYOTA, REVERSE TRANSCRIPTASE ZINC-BINDING DOMAIN PROTEIN-RELATED"/>
    <property type="match status" value="1"/>
</dbReference>
<dbReference type="Pfam" id="PF13966">
    <property type="entry name" value="zf-RVT"/>
    <property type="match status" value="1"/>
</dbReference>
<evidence type="ECO:0000259" key="1">
    <source>
        <dbReference type="PROSITE" id="PS50878"/>
    </source>
</evidence>
<dbReference type="InterPro" id="IPR052343">
    <property type="entry name" value="Retrotransposon-Effector_Assoc"/>
</dbReference>
<dbReference type="InterPro" id="IPR043502">
    <property type="entry name" value="DNA/RNA_pol_sf"/>
</dbReference>
<dbReference type="InterPro" id="IPR000477">
    <property type="entry name" value="RT_dom"/>
</dbReference>
<dbReference type="InterPro" id="IPR026960">
    <property type="entry name" value="RVT-Znf"/>
</dbReference>
<dbReference type="EMBL" id="OIVN01004190">
    <property type="protein sequence ID" value="SPD15942.1"/>
    <property type="molecule type" value="Genomic_DNA"/>
</dbReference>
<organism evidence="2">
    <name type="scientific">Fagus sylvatica</name>
    <name type="common">Beechnut</name>
    <dbReference type="NCBI Taxonomy" id="28930"/>
    <lineage>
        <taxon>Eukaryota</taxon>
        <taxon>Viridiplantae</taxon>
        <taxon>Streptophyta</taxon>
        <taxon>Embryophyta</taxon>
        <taxon>Tracheophyta</taxon>
        <taxon>Spermatophyta</taxon>
        <taxon>Magnoliopsida</taxon>
        <taxon>eudicotyledons</taxon>
        <taxon>Gunneridae</taxon>
        <taxon>Pentapetalae</taxon>
        <taxon>rosids</taxon>
        <taxon>fabids</taxon>
        <taxon>Fagales</taxon>
        <taxon>Fagaceae</taxon>
        <taxon>Fagus</taxon>
    </lineage>
</organism>
<accession>A0A2N9HUC3</accession>
<dbReference type="PANTHER" id="PTHR46890">
    <property type="entry name" value="NON-LTR RETROLELEMENT REVERSE TRANSCRIPTASE-LIKE PROTEIN-RELATED"/>
    <property type="match status" value="1"/>
</dbReference>
<name>A0A2N9HUC3_FAGSY</name>
<protein>
    <recommendedName>
        <fullName evidence="1">Reverse transcriptase domain-containing protein</fullName>
    </recommendedName>
</protein>
<sequence length="776" mass="90046">MDYVIKISNSTLPIIQQKRLCRILSDHSPIMLDCGNGQWGRQPFRFENMWLKAEGFMERVGSWWSSYQFDGSPSFILAKKLKSLMLDLKKWNEEDFRNVLFKKNRLFQELKALDSIEELRVLTKEERITHARIKMELEKYILFDEISWRQKSRALWLQEGDKNTKFFHRESGVPRPLLDGLEFTSLETEDVLWLERQFDEEEITEVIKGFSGDKASGPDGFPLSFFQHCWSIVKDDMLAVFKDFHSQCSFERSLNATFLTLIPKKSEALEVKDFRPISLVGSVYKVLAKVLANRLQLVLEKIVSGSQNAFVRGRQILDSVLIANECLDSRLKAGDPGVLCKLDLEKAYDHMNWGFLGYMLQRCGFSEKWQTWISFCLHCSLLCFDKWEFLWFLRKHRGLHQGDPLSPVLFVIVMEALSRMLDRAIDGGFISGFQVGSEEANLLMVSHLLFADNTLIFCEVDPNQILHLGFPLTWFEAISGLKVNLAKSEMIQVGDVPHVGELAGILGCTTSTLPMKYLGLLWVLSLRLKRFGMRCWRKWSVDWLWLVEWNNFNEISYGEGWGNFSQHVRFDASNGFSIRFWHDVWCGEAALQESFLDLFRLARNKEALVAQYMQVQVKSNNNDNLCWKPTTQKGFKVSSYYEVLNSREDYSFPWKSIWKPKVPSRVSVFVWVASLRKILTADNLRTWNIILVSWSCPCKAAGEMVDHLLLHCAFSKEVWDMVFVMFGVYWAMPRTVRGSFGLLARFVWETPSCRDLEVRTSLLDVVYLAGKEPSQF</sequence>
<gene>
    <name evidence="2" type="ORF">FSB_LOCUS43824</name>
</gene>
<dbReference type="CDD" id="cd01650">
    <property type="entry name" value="RT_nLTR_like"/>
    <property type="match status" value="1"/>
</dbReference>
<reference evidence="2" key="1">
    <citation type="submission" date="2018-02" db="EMBL/GenBank/DDBJ databases">
        <authorList>
            <person name="Cohen D.B."/>
            <person name="Kent A.D."/>
        </authorList>
    </citation>
    <scope>NUCLEOTIDE SEQUENCE</scope>
</reference>
<dbReference type="SUPFAM" id="SSF56672">
    <property type="entry name" value="DNA/RNA polymerases"/>
    <property type="match status" value="1"/>
</dbReference>
<dbReference type="PROSITE" id="PS50878">
    <property type="entry name" value="RT_POL"/>
    <property type="match status" value="1"/>
</dbReference>
<dbReference type="Pfam" id="PF00078">
    <property type="entry name" value="RVT_1"/>
    <property type="match status" value="1"/>
</dbReference>
<proteinExistence type="predicted"/>
<dbReference type="AlphaFoldDB" id="A0A2N9HUC3"/>
<evidence type="ECO:0000313" key="2">
    <source>
        <dbReference type="EMBL" id="SPD15942.1"/>
    </source>
</evidence>
<feature type="domain" description="Reverse transcriptase" evidence="1">
    <location>
        <begin position="243"/>
        <end position="522"/>
    </location>
</feature>